<dbReference type="KEGG" id="doa:AXF15_01285"/>
<dbReference type="Gene3D" id="2.50.20.10">
    <property type="entry name" value="Lipoprotein localisation LolA/LolB/LppX"/>
    <property type="match status" value="1"/>
</dbReference>
<evidence type="ECO:0000313" key="3">
    <source>
        <dbReference type="EMBL" id="AMD91886.1"/>
    </source>
</evidence>
<evidence type="ECO:0000256" key="1">
    <source>
        <dbReference type="SAM" id="SignalP"/>
    </source>
</evidence>
<dbReference type="Pfam" id="PF17131">
    <property type="entry name" value="LolA_like"/>
    <property type="match status" value="1"/>
</dbReference>
<dbReference type="AlphaFoldDB" id="A0A0X8JNB3"/>
<dbReference type="RefSeq" id="WP_066602263.1">
    <property type="nucleotide sequence ID" value="NZ_CP014230.1"/>
</dbReference>
<keyword evidence="4" id="KW-1185">Reference proteome</keyword>
<accession>A0A0X8JNB3</accession>
<evidence type="ECO:0000259" key="2">
    <source>
        <dbReference type="Pfam" id="PF17131"/>
    </source>
</evidence>
<name>A0A0X8JNB3_9BACT</name>
<sequence>MKTALGMLGLGLLLLFHPTALPAQELSGREIMTLVYDRADGEDRTATITMTLVNRRGSQRVRTVQSFSKDYGPDRKSVMVFQEPADVRGTAYLAWDYEDAGREDDKWLYIPSIRKARRISGASRNEYFMGTDFTYDDMGRRAVDEDTHTLLGEETVLEHPCWKIESVPVNKDDLYTRKVLWVSQRAHLVMQGEYYDRDGLIKTYKALDVREQDGFWTLMRSEMDNVSREHKTVMESAEVRYDSGLEDSLFQVSTIERGRVR</sequence>
<feature type="domain" description="Uncharacterized protein TP-0789" evidence="2">
    <location>
        <begin position="74"/>
        <end position="257"/>
    </location>
</feature>
<evidence type="ECO:0000313" key="4">
    <source>
        <dbReference type="Proteomes" id="UP000063964"/>
    </source>
</evidence>
<protein>
    <recommendedName>
        <fullName evidence="2">Uncharacterized protein TP-0789 domain-containing protein</fullName>
    </recommendedName>
</protein>
<keyword evidence="1" id="KW-0732">Signal</keyword>
<dbReference type="EMBL" id="CP014230">
    <property type="protein sequence ID" value="AMD91886.1"/>
    <property type="molecule type" value="Genomic_DNA"/>
</dbReference>
<proteinExistence type="predicted"/>
<dbReference type="InterPro" id="IPR033399">
    <property type="entry name" value="TP_0789-like"/>
</dbReference>
<feature type="chain" id="PRO_5007067563" description="Uncharacterized protein TP-0789 domain-containing protein" evidence="1">
    <location>
        <begin position="24"/>
        <end position="261"/>
    </location>
</feature>
<dbReference type="CDD" id="cd16329">
    <property type="entry name" value="LolA_like"/>
    <property type="match status" value="1"/>
</dbReference>
<dbReference type="Proteomes" id="UP000063964">
    <property type="component" value="Chromosome"/>
</dbReference>
<gene>
    <name evidence="3" type="ORF">AXF15_01285</name>
</gene>
<feature type="signal peptide" evidence="1">
    <location>
        <begin position="1"/>
        <end position="23"/>
    </location>
</feature>
<dbReference type="STRING" id="888061.AXF15_01285"/>
<reference evidence="4" key="1">
    <citation type="submission" date="2016-02" db="EMBL/GenBank/DDBJ databases">
        <authorList>
            <person name="Holder M.E."/>
            <person name="Ajami N.J."/>
            <person name="Petrosino J.F."/>
        </authorList>
    </citation>
    <scope>NUCLEOTIDE SEQUENCE [LARGE SCALE GENOMIC DNA]</scope>
    <source>
        <strain evidence="4">DSM 12838</strain>
    </source>
</reference>
<organism evidence="3 4">
    <name type="scientific">Desulfomicrobium orale DSM 12838</name>
    <dbReference type="NCBI Taxonomy" id="888061"/>
    <lineage>
        <taxon>Bacteria</taxon>
        <taxon>Pseudomonadati</taxon>
        <taxon>Thermodesulfobacteriota</taxon>
        <taxon>Desulfovibrionia</taxon>
        <taxon>Desulfovibrionales</taxon>
        <taxon>Desulfomicrobiaceae</taxon>
        <taxon>Desulfomicrobium</taxon>
    </lineage>
</organism>